<organism evidence="2 3">
    <name type="scientific">Gordonia jinhuaensis</name>
    <dbReference type="NCBI Taxonomy" id="1517702"/>
    <lineage>
        <taxon>Bacteria</taxon>
        <taxon>Bacillati</taxon>
        <taxon>Actinomycetota</taxon>
        <taxon>Actinomycetes</taxon>
        <taxon>Mycobacteriales</taxon>
        <taxon>Gordoniaceae</taxon>
        <taxon>Gordonia</taxon>
    </lineage>
</organism>
<dbReference type="EMBL" id="BMGC01000002">
    <property type="protein sequence ID" value="GGB19891.1"/>
    <property type="molecule type" value="Genomic_DNA"/>
</dbReference>
<dbReference type="AlphaFoldDB" id="A0A916WQF0"/>
<evidence type="ECO:0000313" key="3">
    <source>
        <dbReference type="Proteomes" id="UP000621454"/>
    </source>
</evidence>
<name>A0A916WQF0_9ACTN</name>
<reference evidence="2" key="2">
    <citation type="submission" date="2020-09" db="EMBL/GenBank/DDBJ databases">
        <authorList>
            <person name="Sun Q."/>
            <person name="Zhou Y."/>
        </authorList>
    </citation>
    <scope>NUCLEOTIDE SEQUENCE</scope>
    <source>
        <strain evidence="2">CGMCC 1.12827</strain>
    </source>
</reference>
<dbReference type="Proteomes" id="UP000621454">
    <property type="component" value="Unassembled WGS sequence"/>
</dbReference>
<keyword evidence="1" id="KW-0812">Transmembrane</keyword>
<feature type="transmembrane region" description="Helical" evidence="1">
    <location>
        <begin position="24"/>
        <end position="47"/>
    </location>
</feature>
<proteinExistence type="predicted"/>
<sequence>MRPAYWLPPGPDRPRRTWQRRSRIPVIVGGTLLLAVLAAITIIALALGSSPGHFTARGRVVIDSRSAQLTDGGGCVGSGRFSAVVGGAALRIGYGEHPDAFVGELSDGEVDGNSCVFSFSVDDVTSGHGTYSLQIADVVDEKVSEHDLRSGIRLTLF</sequence>
<dbReference type="RefSeq" id="WP_188584988.1">
    <property type="nucleotide sequence ID" value="NZ_BMGC01000002.1"/>
</dbReference>
<comment type="caution">
    <text evidence="2">The sequence shown here is derived from an EMBL/GenBank/DDBJ whole genome shotgun (WGS) entry which is preliminary data.</text>
</comment>
<evidence type="ECO:0000313" key="2">
    <source>
        <dbReference type="EMBL" id="GGB19891.1"/>
    </source>
</evidence>
<keyword evidence="1" id="KW-1133">Transmembrane helix</keyword>
<accession>A0A916WQF0</accession>
<keyword evidence="3" id="KW-1185">Reference proteome</keyword>
<keyword evidence="1" id="KW-0472">Membrane</keyword>
<evidence type="ECO:0000256" key="1">
    <source>
        <dbReference type="SAM" id="Phobius"/>
    </source>
</evidence>
<protein>
    <submittedName>
        <fullName evidence="2">Uncharacterized protein</fullName>
    </submittedName>
</protein>
<gene>
    <name evidence="2" type="ORF">GCM10011489_05050</name>
</gene>
<reference evidence="2" key="1">
    <citation type="journal article" date="2014" name="Int. J. Syst. Evol. Microbiol.">
        <title>Complete genome sequence of Corynebacterium casei LMG S-19264T (=DSM 44701T), isolated from a smear-ripened cheese.</title>
        <authorList>
            <consortium name="US DOE Joint Genome Institute (JGI-PGF)"/>
            <person name="Walter F."/>
            <person name="Albersmeier A."/>
            <person name="Kalinowski J."/>
            <person name="Ruckert C."/>
        </authorList>
    </citation>
    <scope>NUCLEOTIDE SEQUENCE</scope>
    <source>
        <strain evidence="2">CGMCC 1.12827</strain>
    </source>
</reference>